<dbReference type="PANTHER" id="PTHR22642">
    <property type="entry name" value="IMIDAZOLONEPROPIONASE"/>
    <property type="match status" value="1"/>
</dbReference>
<evidence type="ECO:0000313" key="3">
    <source>
        <dbReference type="EMBL" id="SMO77441.1"/>
    </source>
</evidence>
<dbReference type="SUPFAM" id="SSF51556">
    <property type="entry name" value="Metallo-dependent hydrolases"/>
    <property type="match status" value="1"/>
</dbReference>
<evidence type="ECO:0000259" key="2">
    <source>
        <dbReference type="Pfam" id="PF07969"/>
    </source>
</evidence>
<dbReference type="InterPro" id="IPR011059">
    <property type="entry name" value="Metal-dep_hydrolase_composite"/>
</dbReference>
<keyword evidence="4" id="KW-1185">Reference proteome</keyword>
<dbReference type="Pfam" id="PF07969">
    <property type="entry name" value="Amidohydro_3"/>
    <property type="match status" value="1"/>
</dbReference>
<evidence type="ECO:0000256" key="1">
    <source>
        <dbReference type="SAM" id="SignalP"/>
    </source>
</evidence>
<feature type="signal peptide" evidence="1">
    <location>
        <begin position="1"/>
        <end position="25"/>
    </location>
</feature>
<dbReference type="InterPro" id="IPR013108">
    <property type="entry name" value="Amidohydro_3"/>
</dbReference>
<dbReference type="Gene3D" id="3.10.310.70">
    <property type="match status" value="1"/>
</dbReference>
<protein>
    <recommendedName>
        <fullName evidence="2">Amidohydrolase 3 domain-containing protein</fullName>
    </recommendedName>
</protein>
<reference evidence="3 4" key="1">
    <citation type="submission" date="2017-05" db="EMBL/GenBank/DDBJ databases">
        <authorList>
            <person name="Varghese N."/>
            <person name="Submissions S."/>
        </authorList>
    </citation>
    <scope>NUCLEOTIDE SEQUENCE [LARGE SCALE GENOMIC DNA]</scope>
    <source>
        <strain evidence="3 4">DSM 21194</strain>
    </source>
</reference>
<gene>
    <name evidence="3" type="ORF">SAMN06265218_112137</name>
</gene>
<dbReference type="InterPro" id="IPR032466">
    <property type="entry name" value="Metal_Hydrolase"/>
</dbReference>
<dbReference type="RefSeq" id="WP_142715172.1">
    <property type="nucleotide sequence ID" value="NZ_FXTH01000012.1"/>
</dbReference>
<dbReference type="EMBL" id="FXTH01000012">
    <property type="protein sequence ID" value="SMO77441.1"/>
    <property type="molecule type" value="Genomic_DNA"/>
</dbReference>
<accession>A0A521E2A6</accession>
<feature type="domain" description="Amidohydrolase 3" evidence="2">
    <location>
        <begin position="76"/>
        <end position="555"/>
    </location>
</feature>
<dbReference type="CDD" id="cd01300">
    <property type="entry name" value="YtcJ_like"/>
    <property type="match status" value="1"/>
</dbReference>
<dbReference type="Gene3D" id="2.30.40.10">
    <property type="entry name" value="Urease, subunit C, domain 1"/>
    <property type="match status" value="1"/>
</dbReference>
<feature type="chain" id="PRO_5022093091" description="Amidohydrolase 3 domain-containing protein" evidence="1">
    <location>
        <begin position="26"/>
        <end position="560"/>
    </location>
</feature>
<dbReference type="AlphaFoldDB" id="A0A521E2A6"/>
<dbReference type="InterPro" id="IPR033932">
    <property type="entry name" value="YtcJ-like"/>
</dbReference>
<sequence>MSLIKVLSRLSAVYCLLLLLFSCQQEPSSSTVIQNVRGYTFYGDSLRTFSAVMFKDGKVVDIYNDTTFQQGAGPDIIDGRGQVMLPGLIDAHGHVMGLGFQQMNVDLTGTTSLDSTLQRVAAYSRQYPELSWIQGRGWNQTRWNINRFPTAEELDDIENKRPVWLRRIDGHAGWANSEAMKRAGINTETSEPEGGKIIRDENGRPTGVFVDAAMHLIESHIPEPSARARSKALEAALLQMRSHGLTSVHDAGVSVKDWQLYKEKADQDSLTTRIYGMIAGAGAVFDTLAREGPIESYSKDRLALQSVKLYADGALGSRGAALIEPYSDAPDNRGLLFFSEEEMTKHILKTASAGFQTNVHAIGDQANRTVLNAFRKVQDSLGRQNLRHRIEHAQIVAPEDISRFRSLGIIASMQPTHATSDMNMAEDRIGAERMEGAYAWQTFLRHGVVVASGSDFPVEHVNPFYGLYAAVTRRDHQGNPEEGWYPGERLSRVQALRSFTVDAAYAAHQETVLGSLEPGKWADFILVDRDIFEVPAREIWQTRVLETWVAGEKVYSAMDK</sequence>
<dbReference type="Proteomes" id="UP000317593">
    <property type="component" value="Unassembled WGS sequence"/>
</dbReference>
<dbReference type="SUPFAM" id="SSF51338">
    <property type="entry name" value="Composite domain of metallo-dependent hydrolases"/>
    <property type="match status" value="1"/>
</dbReference>
<dbReference type="GO" id="GO:0016810">
    <property type="term" value="F:hydrolase activity, acting on carbon-nitrogen (but not peptide) bonds"/>
    <property type="evidence" value="ECO:0007669"/>
    <property type="project" value="InterPro"/>
</dbReference>
<name>A0A521E2A6_9BACT</name>
<proteinExistence type="predicted"/>
<dbReference type="PANTHER" id="PTHR22642:SF2">
    <property type="entry name" value="PROTEIN LONG AFTER FAR-RED 3"/>
    <property type="match status" value="1"/>
</dbReference>
<keyword evidence="1" id="KW-0732">Signal</keyword>
<organism evidence="3 4">
    <name type="scientific">Fodinibius sediminis</name>
    <dbReference type="NCBI Taxonomy" id="1214077"/>
    <lineage>
        <taxon>Bacteria</taxon>
        <taxon>Pseudomonadati</taxon>
        <taxon>Balneolota</taxon>
        <taxon>Balneolia</taxon>
        <taxon>Balneolales</taxon>
        <taxon>Balneolaceae</taxon>
        <taxon>Fodinibius</taxon>
    </lineage>
</organism>
<dbReference type="Gene3D" id="3.20.20.140">
    <property type="entry name" value="Metal-dependent hydrolases"/>
    <property type="match status" value="1"/>
</dbReference>
<dbReference type="OrthoDB" id="9767366at2"/>
<dbReference type="PROSITE" id="PS51257">
    <property type="entry name" value="PROKAR_LIPOPROTEIN"/>
    <property type="match status" value="1"/>
</dbReference>
<evidence type="ECO:0000313" key="4">
    <source>
        <dbReference type="Proteomes" id="UP000317593"/>
    </source>
</evidence>